<keyword evidence="2" id="KW-1185">Reference proteome</keyword>
<reference evidence="1 2" key="1">
    <citation type="submission" date="2013-05" db="EMBL/GenBank/DDBJ databases">
        <title>Genome sequence of Streptomyces sparsogenes DSM 40356.</title>
        <authorList>
            <person name="Coyne S."/>
            <person name="Seebeck F.P."/>
        </authorList>
    </citation>
    <scope>NUCLEOTIDE SEQUENCE [LARGE SCALE GENOMIC DNA]</scope>
    <source>
        <strain evidence="1 2">DSM 40356</strain>
    </source>
</reference>
<evidence type="ECO:0000313" key="2">
    <source>
        <dbReference type="Proteomes" id="UP000186168"/>
    </source>
</evidence>
<proteinExistence type="predicted"/>
<name>A0A1R1SBR5_9ACTN</name>
<dbReference type="GeneID" id="96748864"/>
<comment type="caution">
    <text evidence="1">The sequence shown here is derived from an EMBL/GenBank/DDBJ whole genome shotgun (WGS) entry which is preliminary data.</text>
</comment>
<organism evidence="1 2">
    <name type="scientific">Streptomyces sparsogenes DSM 40356</name>
    <dbReference type="NCBI Taxonomy" id="1331668"/>
    <lineage>
        <taxon>Bacteria</taxon>
        <taxon>Bacillati</taxon>
        <taxon>Actinomycetota</taxon>
        <taxon>Actinomycetes</taxon>
        <taxon>Kitasatosporales</taxon>
        <taxon>Streptomycetaceae</taxon>
        <taxon>Streptomyces</taxon>
    </lineage>
</organism>
<dbReference type="Proteomes" id="UP000186168">
    <property type="component" value="Unassembled WGS sequence"/>
</dbReference>
<dbReference type="RefSeq" id="WP_065967172.1">
    <property type="nucleotide sequence ID" value="NZ_ASQP01000387.1"/>
</dbReference>
<protein>
    <submittedName>
        <fullName evidence="1">Uncharacterized protein</fullName>
    </submittedName>
</protein>
<gene>
    <name evidence="1" type="ORF">SPAR_29421</name>
</gene>
<sequence>MTETLTTDLSLLQWGTGTEHCRLRTPESVTRAQAVRCGQRVDLETVGPAPVRSVAFPPAADTAPPGEVVVNGERFTLTTVAGVPTALGRTE</sequence>
<accession>A0A1R1SBR5</accession>
<evidence type="ECO:0000313" key="1">
    <source>
        <dbReference type="EMBL" id="OMI35765.1"/>
    </source>
</evidence>
<dbReference type="EMBL" id="ASQP01000387">
    <property type="protein sequence ID" value="OMI35765.1"/>
    <property type="molecule type" value="Genomic_DNA"/>
</dbReference>
<dbReference type="AlphaFoldDB" id="A0A1R1SBR5"/>